<dbReference type="EMBL" id="LPXO01000013">
    <property type="protein sequence ID" value="KUF09421.1"/>
    <property type="molecule type" value="Genomic_DNA"/>
</dbReference>
<gene>
    <name evidence="2" type="ORF">AVJ23_17415</name>
</gene>
<feature type="chain" id="PRO_5006936242" evidence="1">
    <location>
        <begin position="20"/>
        <end position="115"/>
    </location>
</feature>
<proteinExistence type="predicted"/>
<keyword evidence="1" id="KW-0732">Signal</keyword>
<evidence type="ECO:0000313" key="2">
    <source>
        <dbReference type="EMBL" id="KUF09421.1"/>
    </source>
</evidence>
<evidence type="ECO:0000256" key="1">
    <source>
        <dbReference type="SAM" id="SignalP"/>
    </source>
</evidence>
<protein>
    <submittedName>
        <fullName evidence="2">Uncharacterized protein</fullName>
    </submittedName>
</protein>
<keyword evidence="3" id="KW-1185">Reference proteome</keyword>
<dbReference type="Proteomes" id="UP000054396">
    <property type="component" value="Unassembled WGS sequence"/>
</dbReference>
<organism evidence="2 3">
    <name type="scientific">Pseudoponticoccus marisrubri</name>
    <dbReference type="NCBI Taxonomy" id="1685382"/>
    <lineage>
        <taxon>Bacteria</taxon>
        <taxon>Pseudomonadati</taxon>
        <taxon>Pseudomonadota</taxon>
        <taxon>Alphaproteobacteria</taxon>
        <taxon>Rhodobacterales</taxon>
        <taxon>Roseobacteraceae</taxon>
        <taxon>Pseudoponticoccus</taxon>
    </lineage>
</organism>
<name>A0A0W7WFQ9_9RHOB</name>
<dbReference type="AlphaFoldDB" id="A0A0W7WFQ9"/>
<evidence type="ECO:0000313" key="3">
    <source>
        <dbReference type="Proteomes" id="UP000054396"/>
    </source>
</evidence>
<sequence length="115" mass="12631">MRKFLLTVTLLIGATAAHAEKLGGQQVATLLSQGPIAFEAGSVGIFRSDGTFEFKHRSSSEKGTFRVFSNGNVEILDTRTGKKIVFYFDKRPQDAKPALIYKSGTSVNGKRYPMK</sequence>
<reference evidence="2 3" key="1">
    <citation type="submission" date="2015-12" db="EMBL/GenBank/DDBJ databases">
        <authorList>
            <person name="Shamseldin A."/>
            <person name="Moawad H."/>
            <person name="Abd El-Rahim W.M."/>
            <person name="Sadowsky M.J."/>
        </authorList>
    </citation>
    <scope>NUCLEOTIDE SEQUENCE [LARGE SCALE GENOMIC DNA]</scope>
    <source>
        <strain evidence="2 3">SJ5A-1</strain>
    </source>
</reference>
<dbReference type="OrthoDB" id="7873418at2"/>
<accession>A0A0W7WFQ9</accession>
<comment type="caution">
    <text evidence="2">The sequence shown here is derived from an EMBL/GenBank/DDBJ whole genome shotgun (WGS) entry which is preliminary data.</text>
</comment>
<dbReference type="RefSeq" id="WP_058863497.1">
    <property type="nucleotide sequence ID" value="NZ_LPXO01000013.1"/>
</dbReference>
<feature type="signal peptide" evidence="1">
    <location>
        <begin position="1"/>
        <end position="19"/>
    </location>
</feature>